<evidence type="ECO:0000313" key="2">
    <source>
        <dbReference type="EMBL" id="MCX8998705.1"/>
    </source>
</evidence>
<keyword evidence="3" id="KW-1185">Reference proteome</keyword>
<gene>
    <name evidence="1" type="ORF">NOF55_03975</name>
    <name evidence="2" type="ORF">NOF55_16450</name>
</gene>
<dbReference type="EMBL" id="JANFPI010000001">
    <property type="protein sequence ID" value="MCX8996256.1"/>
    <property type="molecule type" value="Genomic_DNA"/>
</dbReference>
<evidence type="ECO:0000313" key="3">
    <source>
        <dbReference type="Proteomes" id="UP001208771"/>
    </source>
</evidence>
<sequence>MNAVKFEGWEIDPDIAPDVDSIWTNYLKGRDSKDGDIEMVVTGKVGNKPPFSCEVLAMRDGKQVVIWKSIEDDFETACRTAEIEARRASIKIVKGN</sequence>
<name>A0AAE3MXT8_9HYPH</name>
<comment type="caution">
    <text evidence="1">The sequence shown here is derived from an EMBL/GenBank/DDBJ whole genome shotgun (WGS) entry which is preliminary data.</text>
</comment>
<organism evidence="1 3">
    <name type="scientific">Ectorhizobium quercum</name>
    <dbReference type="NCBI Taxonomy" id="2965071"/>
    <lineage>
        <taxon>Bacteria</taxon>
        <taxon>Pseudomonadati</taxon>
        <taxon>Pseudomonadota</taxon>
        <taxon>Alphaproteobacteria</taxon>
        <taxon>Hyphomicrobiales</taxon>
        <taxon>Rhizobiaceae</taxon>
        <taxon>Ectorhizobium</taxon>
    </lineage>
</organism>
<reference evidence="1" key="1">
    <citation type="submission" date="2022-07" db="EMBL/GenBank/DDBJ databases">
        <title>Ectorhizobium quercum gen.nov., sp. nov.</title>
        <authorList>
            <person name="Ma T."/>
            <person name="Li Y."/>
        </authorList>
    </citation>
    <scope>NUCLEOTIDE SEQUENCE</scope>
    <source>
        <strain evidence="1">BDR2-2</strain>
    </source>
</reference>
<accession>A0AAE3MXT8</accession>
<dbReference type="AlphaFoldDB" id="A0AAE3MXT8"/>
<dbReference type="RefSeq" id="WP_306410002.1">
    <property type="nucleotide sequence ID" value="NZ_JANFPI010000001.1"/>
</dbReference>
<proteinExistence type="predicted"/>
<dbReference type="Proteomes" id="UP001208771">
    <property type="component" value="Unassembled WGS sequence"/>
</dbReference>
<evidence type="ECO:0000313" key="1">
    <source>
        <dbReference type="EMBL" id="MCX8996256.1"/>
    </source>
</evidence>
<protein>
    <submittedName>
        <fullName evidence="1">Uncharacterized protein</fullName>
    </submittedName>
</protein>
<dbReference type="EMBL" id="JANFPI010000005">
    <property type="protein sequence ID" value="MCX8998705.1"/>
    <property type="molecule type" value="Genomic_DNA"/>
</dbReference>